<dbReference type="EMBL" id="CAAALY010048238">
    <property type="protein sequence ID" value="VEL20843.1"/>
    <property type="molecule type" value="Genomic_DNA"/>
</dbReference>
<feature type="compositionally biased region" description="Low complexity" evidence="1">
    <location>
        <begin position="60"/>
        <end position="75"/>
    </location>
</feature>
<keyword evidence="3" id="KW-1185">Reference proteome</keyword>
<feature type="region of interest" description="Disordered" evidence="1">
    <location>
        <begin position="1"/>
        <end position="29"/>
    </location>
</feature>
<feature type="compositionally biased region" description="Polar residues" evidence="1">
    <location>
        <begin position="112"/>
        <end position="121"/>
    </location>
</feature>
<protein>
    <submittedName>
        <fullName evidence="2">Uncharacterized protein</fullName>
    </submittedName>
</protein>
<feature type="compositionally biased region" description="Low complexity" evidence="1">
    <location>
        <begin position="85"/>
        <end position="111"/>
    </location>
</feature>
<accession>A0A3S4ZVD2</accession>
<evidence type="ECO:0000313" key="3">
    <source>
        <dbReference type="Proteomes" id="UP000784294"/>
    </source>
</evidence>
<evidence type="ECO:0000313" key="2">
    <source>
        <dbReference type="EMBL" id="VEL20843.1"/>
    </source>
</evidence>
<comment type="caution">
    <text evidence="2">The sequence shown here is derived from an EMBL/GenBank/DDBJ whole genome shotgun (WGS) entry which is preliminary data.</text>
</comment>
<sequence>MTVRDQTCSSHLSGASTPSGPSPDKSSCSPAVPQASCLSAFFLGCCYLVPPSAGPPSPSKTPSLPSQSSSSSTPTAELGKAPSESLTGVSPSLTVTSTLSTLPKSDSSDSSQPHLETGSNHATEEAGVEGPSTPTFTDIHLALRIYTHRPAGSLICFDGM</sequence>
<organism evidence="2 3">
    <name type="scientific">Protopolystoma xenopodis</name>
    <dbReference type="NCBI Taxonomy" id="117903"/>
    <lineage>
        <taxon>Eukaryota</taxon>
        <taxon>Metazoa</taxon>
        <taxon>Spiralia</taxon>
        <taxon>Lophotrochozoa</taxon>
        <taxon>Platyhelminthes</taxon>
        <taxon>Monogenea</taxon>
        <taxon>Polyopisthocotylea</taxon>
        <taxon>Polystomatidea</taxon>
        <taxon>Polystomatidae</taxon>
        <taxon>Protopolystoma</taxon>
    </lineage>
</organism>
<dbReference type="AlphaFoldDB" id="A0A3S4ZVD2"/>
<evidence type="ECO:0000256" key="1">
    <source>
        <dbReference type="SAM" id="MobiDB-lite"/>
    </source>
</evidence>
<feature type="region of interest" description="Disordered" evidence="1">
    <location>
        <begin position="53"/>
        <end position="134"/>
    </location>
</feature>
<proteinExistence type="predicted"/>
<gene>
    <name evidence="2" type="ORF">PXEA_LOCUS14283</name>
</gene>
<dbReference type="Proteomes" id="UP000784294">
    <property type="component" value="Unassembled WGS sequence"/>
</dbReference>
<name>A0A3S4ZVD2_9PLAT</name>
<reference evidence="2" key="1">
    <citation type="submission" date="2018-11" db="EMBL/GenBank/DDBJ databases">
        <authorList>
            <consortium name="Pathogen Informatics"/>
        </authorList>
    </citation>
    <scope>NUCLEOTIDE SEQUENCE</scope>
</reference>